<evidence type="ECO:0000313" key="2">
    <source>
        <dbReference type="Proteomes" id="UP000430202"/>
    </source>
</evidence>
<dbReference type="Proteomes" id="UP000430202">
    <property type="component" value="Unassembled WGS sequence"/>
</dbReference>
<sequence>MSIIKSFFGFNNQKRDFVLDYFKVQIEKQGMKIDSIDETELIYISKGDINLKVSLDNIRVVYEREYDKSVITGFVKSILNYSLEMPEHWSDVKERIFVSLFTSEYDYQDFINFEFSQKVNKIYTYRENDLFFWVTYENLKKWNISEKKLVEQAQQNGDRILSATKIVYDTIEDRKLGMLESPENENLKAALLLAPSMKERIVKDFSFPFYAVIPVRDFCYVFSEHDFEFFSQRIGQVVVEEYEQSAYPFTPELLRFSEVGVETVGIYSEL</sequence>
<dbReference type="AlphaFoldDB" id="A0A653TFQ1"/>
<reference evidence="1 2" key="1">
    <citation type="submission" date="2019-10" db="EMBL/GenBank/DDBJ databases">
        <authorList>
            <person name="Karimi E."/>
        </authorList>
    </citation>
    <scope>NUCLEOTIDE SEQUENCE [LARGE SCALE GENOMIC DNA]</scope>
    <source>
        <strain evidence="1">Maribacter sp. 151</strain>
    </source>
</reference>
<name>A0A653TFQ1_9FLAO</name>
<protein>
    <recommendedName>
        <fullName evidence="3">DUF1444 domain-containing protein</fullName>
    </recommendedName>
</protein>
<evidence type="ECO:0008006" key="3">
    <source>
        <dbReference type="Google" id="ProtNLM"/>
    </source>
</evidence>
<evidence type="ECO:0000313" key="1">
    <source>
        <dbReference type="EMBL" id="VXB79526.1"/>
    </source>
</evidence>
<dbReference type="RefSeq" id="WP_159303143.1">
    <property type="nucleotide sequence ID" value="NZ_LR733271.1"/>
</dbReference>
<proteinExistence type="predicted"/>
<gene>
    <name evidence="1" type="ORF">MARI151_30610</name>
</gene>
<accession>A0A653TFQ1</accession>
<keyword evidence="2" id="KW-1185">Reference proteome</keyword>
<organism evidence="1 2">
    <name type="scientific">Maribacter litoralis</name>
    <dbReference type="NCBI Taxonomy" id="2059726"/>
    <lineage>
        <taxon>Bacteria</taxon>
        <taxon>Pseudomonadati</taxon>
        <taxon>Bacteroidota</taxon>
        <taxon>Flavobacteriia</taxon>
        <taxon>Flavobacteriales</taxon>
        <taxon>Flavobacteriaceae</taxon>
        <taxon>Maribacter</taxon>
    </lineage>
</organism>
<dbReference type="EMBL" id="CABWLR010000003">
    <property type="protein sequence ID" value="VXB79526.1"/>
    <property type="molecule type" value="Genomic_DNA"/>
</dbReference>